<dbReference type="Pfam" id="PF17389">
    <property type="entry name" value="Bac_rhamnosid6H"/>
    <property type="match status" value="1"/>
</dbReference>
<dbReference type="SUPFAM" id="SSF48208">
    <property type="entry name" value="Six-hairpin glycosidases"/>
    <property type="match status" value="1"/>
</dbReference>
<dbReference type="EMBL" id="CP080507">
    <property type="protein sequence ID" value="QYM79910.1"/>
    <property type="molecule type" value="Genomic_DNA"/>
</dbReference>
<dbReference type="GO" id="GO:0005975">
    <property type="term" value="P:carbohydrate metabolic process"/>
    <property type="evidence" value="ECO:0007669"/>
    <property type="project" value="InterPro"/>
</dbReference>
<keyword evidence="3" id="KW-1185">Reference proteome</keyword>
<evidence type="ECO:0000259" key="1">
    <source>
        <dbReference type="Pfam" id="PF17389"/>
    </source>
</evidence>
<proteinExistence type="predicted"/>
<protein>
    <recommendedName>
        <fullName evidence="1">Alpha-L-rhamnosidase six-hairpin glycosidase domain-containing protein</fullName>
    </recommendedName>
</protein>
<evidence type="ECO:0000313" key="3">
    <source>
        <dbReference type="Proteomes" id="UP000825051"/>
    </source>
</evidence>
<dbReference type="PANTHER" id="PTHR34987:SF4">
    <property type="entry name" value="ALPHA-L-RHAMNOSIDASE C-TERMINAL DOMAIN-CONTAINING PROTEIN"/>
    <property type="match status" value="1"/>
</dbReference>
<dbReference type="Proteomes" id="UP000825051">
    <property type="component" value="Chromosome"/>
</dbReference>
<dbReference type="KEGG" id="ole:K0B96_04640"/>
<gene>
    <name evidence="2" type="ORF">K0B96_04640</name>
</gene>
<dbReference type="Gene3D" id="1.50.10.10">
    <property type="match status" value="1"/>
</dbReference>
<evidence type="ECO:0000313" key="2">
    <source>
        <dbReference type="EMBL" id="QYM79910.1"/>
    </source>
</evidence>
<dbReference type="InterPro" id="IPR012341">
    <property type="entry name" value="6hp_glycosidase-like_sf"/>
</dbReference>
<accession>A0A8F9TXF6</accession>
<dbReference type="AlphaFoldDB" id="A0A8F9TXF6"/>
<dbReference type="InterPro" id="IPR035396">
    <property type="entry name" value="Bac_rhamnosid6H"/>
</dbReference>
<dbReference type="RefSeq" id="WP_220164356.1">
    <property type="nucleotide sequence ID" value="NZ_CP080507.1"/>
</dbReference>
<sequence>MASPAPVFLWVDDVAAEAKNTYAGFRGGFELTAPAEVEFRLFGASWFVAWLDGEFFAEGPARFLAPFPEYQIFRATLPAGRHVLAVQVHHIGESTRLLLPLEPFLHCRALTSGRELPIAWRAQRLPGYFAGSRRINPQLGFIEWCDTRALPLWQTPAFDDSAWSSPAPVARPLGPLTPLTTANCGAFMLPVTTLAAGTLVEEFGYERDNPAARFFLRELSPADLPPQGVWRRYDLGRVRLMRPRFTLDLPAGAVVEFAYAEALTRGRVAPWITLSDGDSCNLDHYVARGGPQEFFPLTPKGGRFLEVHVIAEPATVKFLREEIMERAYYREAQGSLHTGDALLDQIWSVGVETHRGCAEDAIVDNPTRERGEWAGDVVTVGMDIAAVAFADLRLCRRGLVQCAQCARDDGLVAGLCPGGAAYLSTYAAQWITACVHYWALTGDRTLLEEMFPFAERNLDAFAAQSGPDGVRNELGWAFVDWGYVRNPGPTDMALNLHYLAALRDMIRWCEAVDRPARAAHYRTQADALRAIIAAYYAAEFSSGDDAWSRIGYHRTALGLWLNFFPAADESAAVAFIKRHMLQCFPNDPTAPRLSDPAANNPRLITPYFGNYAMPLLIARGEMDFVLAQFRACWGWSLGGGRTTWLEVFDPRWSHCHQWAGCPTWQLSRFLLGLQPRADRGERHFDFTLRTGSHPRAEGTLPIAGSTDVVHVRWERNASEIRYTLESATPIHVQFPDAATPTRIAGRYERRWPVALVR</sequence>
<name>A0A8F9TXF6_9BACT</name>
<dbReference type="InterPro" id="IPR008928">
    <property type="entry name" value="6-hairpin_glycosidase_sf"/>
</dbReference>
<dbReference type="Gene3D" id="2.60.120.260">
    <property type="entry name" value="Galactose-binding domain-like"/>
    <property type="match status" value="2"/>
</dbReference>
<feature type="domain" description="Alpha-L-rhamnosidase six-hairpin glycosidase" evidence="1">
    <location>
        <begin position="333"/>
        <end position="573"/>
    </location>
</feature>
<reference evidence="2" key="1">
    <citation type="submission" date="2021-08" db="EMBL/GenBank/DDBJ databases">
        <title>Genome of a novel bacterium of the phylum Verrucomicrobia, Oleiharenicola sp. KSB-15.</title>
        <authorList>
            <person name="Chung J.-H."/>
            <person name="Ahn J.-H."/>
            <person name="Yoon Y."/>
            <person name="Kim D.-Y."/>
            <person name="An S.-H."/>
            <person name="Park I."/>
            <person name="Yeon J."/>
        </authorList>
    </citation>
    <scope>NUCLEOTIDE SEQUENCE</scope>
    <source>
        <strain evidence="2">KSB-15</strain>
    </source>
</reference>
<dbReference type="PANTHER" id="PTHR34987">
    <property type="entry name" value="C, PUTATIVE (AFU_ORTHOLOGUE AFUA_3G02880)-RELATED"/>
    <property type="match status" value="1"/>
</dbReference>
<organism evidence="2 3">
    <name type="scientific">Horticoccus luteus</name>
    <dbReference type="NCBI Taxonomy" id="2862869"/>
    <lineage>
        <taxon>Bacteria</taxon>
        <taxon>Pseudomonadati</taxon>
        <taxon>Verrucomicrobiota</taxon>
        <taxon>Opitutia</taxon>
        <taxon>Opitutales</taxon>
        <taxon>Opitutaceae</taxon>
        <taxon>Horticoccus</taxon>
    </lineage>
</organism>
<dbReference type="Gene3D" id="2.60.420.10">
    <property type="entry name" value="Maltose phosphorylase, domain 3"/>
    <property type="match status" value="1"/>
</dbReference>